<dbReference type="GO" id="GO:0015297">
    <property type="term" value="F:antiporter activity"/>
    <property type="evidence" value="ECO:0007669"/>
    <property type="project" value="UniProtKB-KW"/>
</dbReference>
<feature type="transmembrane region" description="Helical" evidence="8">
    <location>
        <begin position="149"/>
        <end position="170"/>
    </location>
</feature>
<dbReference type="AlphaFoldDB" id="A0A929RWV9"/>
<feature type="transmembrane region" description="Helical" evidence="8">
    <location>
        <begin position="329"/>
        <end position="352"/>
    </location>
</feature>
<evidence type="ECO:0000256" key="6">
    <source>
        <dbReference type="ARBA" id="ARBA00023065"/>
    </source>
</evidence>
<comment type="caution">
    <text evidence="10">The sequence shown here is derived from an EMBL/GenBank/DDBJ whole genome shotgun (WGS) entry which is preliminary data.</text>
</comment>
<protein>
    <submittedName>
        <fullName evidence="10">Cation:proton antiporter</fullName>
    </submittedName>
</protein>
<evidence type="ECO:0000256" key="4">
    <source>
        <dbReference type="ARBA" id="ARBA00022692"/>
    </source>
</evidence>
<organism evidence="10 11">
    <name type="scientific">Alloprevotella tannerae</name>
    <dbReference type="NCBI Taxonomy" id="76122"/>
    <lineage>
        <taxon>Bacteria</taxon>
        <taxon>Pseudomonadati</taxon>
        <taxon>Bacteroidota</taxon>
        <taxon>Bacteroidia</taxon>
        <taxon>Bacteroidales</taxon>
        <taxon>Prevotellaceae</taxon>
        <taxon>Alloprevotella</taxon>
    </lineage>
</organism>
<dbReference type="Proteomes" id="UP000704068">
    <property type="component" value="Unassembled WGS sequence"/>
</dbReference>
<evidence type="ECO:0000256" key="2">
    <source>
        <dbReference type="ARBA" id="ARBA00022448"/>
    </source>
</evidence>
<evidence type="ECO:0000256" key="1">
    <source>
        <dbReference type="ARBA" id="ARBA00004141"/>
    </source>
</evidence>
<evidence type="ECO:0000313" key="10">
    <source>
        <dbReference type="EMBL" id="MBF0969766.1"/>
    </source>
</evidence>
<keyword evidence="4 8" id="KW-0812">Transmembrane</keyword>
<dbReference type="PANTHER" id="PTHR43562">
    <property type="entry name" value="NAPA-TYPE SODIUM/HYDROGEN ANTIPORTER"/>
    <property type="match status" value="1"/>
</dbReference>
<feature type="transmembrane region" description="Helical" evidence="8">
    <location>
        <begin position="34"/>
        <end position="53"/>
    </location>
</feature>
<keyword evidence="6" id="KW-0406">Ion transport</keyword>
<dbReference type="Gene3D" id="1.20.1530.20">
    <property type="match status" value="1"/>
</dbReference>
<accession>A0A929RWV9</accession>
<dbReference type="EMBL" id="JABZGR010000003">
    <property type="protein sequence ID" value="MBF0969766.1"/>
    <property type="molecule type" value="Genomic_DNA"/>
</dbReference>
<feature type="domain" description="Cation/H+ exchanger transmembrane" evidence="9">
    <location>
        <begin position="18"/>
        <end position="384"/>
    </location>
</feature>
<name>A0A929RWV9_9BACT</name>
<keyword evidence="2" id="KW-0813">Transport</keyword>
<dbReference type="Gene3D" id="3.40.50.12370">
    <property type="match status" value="1"/>
</dbReference>
<feature type="transmembrane region" description="Helical" evidence="8">
    <location>
        <begin position="112"/>
        <end position="137"/>
    </location>
</feature>
<feature type="transmembrane region" description="Helical" evidence="8">
    <location>
        <begin position="88"/>
        <end position="106"/>
    </location>
</feature>
<feature type="transmembrane region" description="Helical" evidence="8">
    <location>
        <begin position="267"/>
        <end position="289"/>
    </location>
</feature>
<dbReference type="GO" id="GO:1902600">
    <property type="term" value="P:proton transmembrane transport"/>
    <property type="evidence" value="ECO:0007669"/>
    <property type="project" value="InterPro"/>
</dbReference>
<dbReference type="InterPro" id="IPR038770">
    <property type="entry name" value="Na+/solute_symporter_sf"/>
</dbReference>
<proteinExistence type="predicted"/>
<evidence type="ECO:0000256" key="8">
    <source>
        <dbReference type="SAM" id="Phobius"/>
    </source>
</evidence>
<reference evidence="10" key="1">
    <citation type="submission" date="2020-04" db="EMBL/GenBank/DDBJ databases">
        <title>Deep metagenomics examines the oral microbiome during advanced dental caries in children, revealing novel taxa and co-occurrences with host molecules.</title>
        <authorList>
            <person name="Baker J.L."/>
            <person name="Morton J.T."/>
            <person name="Dinis M."/>
            <person name="Alvarez R."/>
            <person name="Tran N.C."/>
            <person name="Knight R."/>
            <person name="Edlund A."/>
        </authorList>
    </citation>
    <scope>NUCLEOTIDE SEQUENCE</scope>
    <source>
        <strain evidence="10">JCVI_34_bin.1</strain>
    </source>
</reference>
<dbReference type="SUPFAM" id="SSF52402">
    <property type="entry name" value="Adenine nucleotide alpha hydrolases-like"/>
    <property type="match status" value="1"/>
</dbReference>
<gene>
    <name evidence="10" type="ORF">HXK21_01805</name>
</gene>
<feature type="transmembrane region" description="Helical" evidence="8">
    <location>
        <begin position="216"/>
        <end position="232"/>
    </location>
</feature>
<dbReference type="Pfam" id="PF00999">
    <property type="entry name" value="Na_H_Exchanger"/>
    <property type="match status" value="1"/>
</dbReference>
<dbReference type="PANTHER" id="PTHR43562:SF4">
    <property type="entry name" value="NA(+)_H(+) ANTIPORTER NHAS5"/>
    <property type="match status" value="1"/>
</dbReference>
<dbReference type="RefSeq" id="WP_303762905.1">
    <property type="nucleotide sequence ID" value="NZ_JABZGR010000003.1"/>
</dbReference>
<evidence type="ECO:0000259" key="9">
    <source>
        <dbReference type="Pfam" id="PF00999"/>
    </source>
</evidence>
<dbReference type="GO" id="GO:0016020">
    <property type="term" value="C:membrane"/>
    <property type="evidence" value="ECO:0007669"/>
    <property type="project" value="UniProtKB-SubCell"/>
</dbReference>
<feature type="transmembrane region" description="Helical" evidence="8">
    <location>
        <begin position="182"/>
        <end position="204"/>
    </location>
</feature>
<feature type="transmembrane region" description="Helical" evidence="8">
    <location>
        <begin position="6"/>
        <end position="27"/>
    </location>
</feature>
<sequence length="678" mass="74973">MIPLPITDPTWIFFIVLSIILIAPMILERLRVPAIVGMIAAGVLIGPHGFNILARDSSFELFGKVGLYYIMFLAALEMNLQDLWKIRYKALVFGLLSFIIPIALGFGANTLILGASVVAGVLMSAMYASHTLVSYPIILRYGLSRRESVNLAVGSTIVADTLTLLMLAVVGGSFKEAPSDFFLLWLVLKTIAIGATIVFLFPMVARLFFRRFNDGVIQYIFVLGLVFLGAGLMEFVGMEGILGAFLAGLALNKHIPATSPLMTHIEFVGNALFIPYFLIGVGMIVNVGALQSIEAVKIALVMILVSTLGKWLAARLVRQLYHLNRTEGALLFGLTNARAAATLAIVIVGYEIHLPDGSRLLNEQVLNGTMILILASCLISSLVTERSARKLALDTEETPARPDTVQPHMLIALSNPTTVEPLVNMALLLRSTQKRTLITAVNIIRDDKPNAHETGLQLLERAAQIAASANVHVQTRSRWSVNIVSGLSHSMKEADANALMIGLHHKAHLFEKFFGRLATDLFRAVDKQIIVYRPLSSPNTIRHLQLFVPDNAEYEPGFAEWAAHIAQLAGQLSCRINVHAGKHTQRALKIFWTKQRYSLQATYNEYTDWDNFLPLAIQTRESHLAVFIIARPGTLSYQNYFARMPEQLERHFTARNLMIILPAQYRGTYGREDSLPPA</sequence>
<comment type="subcellular location">
    <subcellularLocation>
        <location evidence="1">Membrane</location>
        <topology evidence="1">Multi-pass membrane protein</topology>
    </subcellularLocation>
</comment>
<keyword evidence="7 8" id="KW-0472">Membrane</keyword>
<keyword evidence="5 8" id="KW-1133">Transmembrane helix</keyword>
<feature type="transmembrane region" description="Helical" evidence="8">
    <location>
        <begin position="364"/>
        <end position="383"/>
    </location>
</feature>
<evidence type="ECO:0000256" key="7">
    <source>
        <dbReference type="ARBA" id="ARBA00023136"/>
    </source>
</evidence>
<dbReference type="InterPro" id="IPR006153">
    <property type="entry name" value="Cation/H_exchanger_TM"/>
</dbReference>
<keyword evidence="3" id="KW-0050">Antiport</keyword>
<evidence type="ECO:0000256" key="3">
    <source>
        <dbReference type="ARBA" id="ARBA00022449"/>
    </source>
</evidence>
<feature type="transmembrane region" description="Helical" evidence="8">
    <location>
        <begin position="59"/>
        <end position="76"/>
    </location>
</feature>
<evidence type="ECO:0000313" key="11">
    <source>
        <dbReference type="Proteomes" id="UP000704068"/>
    </source>
</evidence>
<evidence type="ECO:0000256" key="5">
    <source>
        <dbReference type="ARBA" id="ARBA00022989"/>
    </source>
</evidence>